<feature type="transmembrane region" description="Helical" evidence="1">
    <location>
        <begin position="282"/>
        <end position="300"/>
    </location>
</feature>
<feature type="transmembrane region" description="Helical" evidence="1">
    <location>
        <begin position="171"/>
        <end position="188"/>
    </location>
</feature>
<sequence>MLYGDNYDGMIEVAILNHWYRVFTTGAAWDVTGYFYPYASTLGYNDTYVVPGIPFSLARIAGADPFLAACASHVAMKSIGFVGMYVLLRRGLNVRTLLALSGAVLFTTANVSLLHMYHAQLLSVGLFPWLSFLAVRTARMLHRDRSYAVFAYGCGFAVLYGVTALNAFYGVWFFSLFLAIYAPVALMLMPANERQAFGAAAMRHWRALLACLVVGAIALLPMLLLYLPIMATGARHSWESGPHLYLPNMLTLFNVGSGNLVWGRLPTLLGADAPFPGGETRFGLPIGLMVATLFALLWAGRERAKSGIMLPVGIALGVVTVLALRWPPDHSAWWYIYSYVPGASAVRVVSRFLLFALVGIIPIVIVFLDRTPRRGWVLTLILAGLLVEEVQLDAPLTLDRHAQLRMLAAVGPPPAQCSAFFVVSARSADFPVLAESRAIDRAWGGDGIGTGGWSYRPNVDAMVLASYYGRPTINGISSFNPPDWTFANPQAADYLDHVRSYAMRHRLHGLCGLDVRRAVSWFPLAHGA</sequence>
<name>A0A502CD01_9SPHN</name>
<keyword evidence="3" id="KW-1185">Reference proteome</keyword>
<protein>
    <recommendedName>
        <fullName evidence="4">Glycosyltransferase RgtA/B/C/D-like domain-containing protein</fullName>
    </recommendedName>
</protein>
<evidence type="ECO:0000313" key="2">
    <source>
        <dbReference type="EMBL" id="TPG09631.1"/>
    </source>
</evidence>
<keyword evidence="1" id="KW-0812">Transmembrane</keyword>
<evidence type="ECO:0008006" key="4">
    <source>
        <dbReference type="Google" id="ProtNLM"/>
    </source>
</evidence>
<feature type="transmembrane region" description="Helical" evidence="1">
    <location>
        <begin position="348"/>
        <end position="368"/>
    </location>
</feature>
<feature type="transmembrane region" description="Helical" evidence="1">
    <location>
        <begin position="117"/>
        <end position="135"/>
    </location>
</feature>
<reference evidence="2 3" key="1">
    <citation type="journal article" date="2019" name="Environ. Microbiol.">
        <title>Species interactions and distinct microbial communities in high Arctic permafrost affected cryosols are associated with the CH4 and CO2 gas fluxes.</title>
        <authorList>
            <person name="Altshuler I."/>
            <person name="Hamel J."/>
            <person name="Turney S."/>
            <person name="Magnuson E."/>
            <person name="Levesque R."/>
            <person name="Greer C."/>
            <person name="Whyte L.G."/>
        </authorList>
    </citation>
    <scope>NUCLEOTIDE SEQUENCE [LARGE SCALE GENOMIC DNA]</scope>
    <source>
        <strain evidence="2 3">S5.1</strain>
    </source>
</reference>
<gene>
    <name evidence="2" type="ORF">EAH84_13645</name>
</gene>
<proteinExistence type="predicted"/>
<dbReference type="Proteomes" id="UP000318413">
    <property type="component" value="Unassembled WGS sequence"/>
</dbReference>
<dbReference type="AlphaFoldDB" id="A0A502CD01"/>
<evidence type="ECO:0000313" key="3">
    <source>
        <dbReference type="Proteomes" id="UP000318413"/>
    </source>
</evidence>
<evidence type="ECO:0000256" key="1">
    <source>
        <dbReference type="SAM" id="Phobius"/>
    </source>
</evidence>
<organism evidence="2 3">
    <name type="scientific">Sphingomonas oligophenolica</name>
    <dbReference type="NCBI Taxonomy" id="301154"/>
    <lineage>
        <taxon>Bacteria</taxon>
        <taxon>Pseudomonadati</taxon>
        <taxon>Pseudomonadota</taxon>
        <taxon>Alphaproteobacteria</taxon>
        <taxon>Sphingomonadales</taxon>
        <taxon>Sphingomonadaceae</taxon>
        <taxon>Sphingomonas</taxon>
    </lineage>
</organism>
<feature type="transmembrane region" description="Helical" evidence="1">
    <location>
        <begin position="66"/>
        <end position="87"/>
    </location>
</feature>
<feature type="transmembrane region" description="Helical" evidence="1">
    <location>
        <begin position="208"/>
        <end position="229"/>
    </location>
</feature>
<keyword evidence="1" id="KW-1133">Transmembrane helix</keyword>
<dbReference type="EMBL" id="RCZK01000014">
    <property type="protein sequence ID" value="TPG09631.1"/>
    <property type="molecule type" value="Genomic_DNA"/>
</dbReference>
<feature type="transmembrane region" description="Helical" evidence="1">
    <location>
        <begin position="94"/>
        <end position="111"/>
    </location>
</feature>
<feature type="transmembrane region" description="Helical" evidence="1">
    <location>
        <begin position="307"/>
        <end position="328"/>
    </location>
</feature>
<feature type="transmembrane region" description="Helical" evidence="1">
    <location>
        <begin position="147"/>
        <end position="165"/>
    </location>
</feature>
<keyword evidence="1" id="KW-0472">Membrane</keyword>
<comment type="caution">
    <text evidence="2">The sequence shown here is derived from an EMBL/GenBank/DDBJ whole genome shotgun (WGS) entry which is preliminary data.</text>
</comment>
<accession>A0A502CD01</accession>